<name>A0A0R0LRN5_9MICR</name>
<feature type="non-terminal residue" evidence="2">
    <location>
        <position position="1"/>
    </location>
</feature>
<keyword evidence="3" id="KW-1185">Reference proteome</keyword>
<dbReference type="VEuPathDB" id="MicrosporidiaDB:M153_106580003"/>
<proteinExistence type="predicted"/>
<dbReference type="Gene3D" id="3.40.50.300">
    <property type="entry name" value="P-loop containing nucleotide triphosphate hydrolases"/>
    <property type="match status" value="1"/>
</dbReference>
<comment type="caution">
    <text evidence="2">The sequence shown here is derived from an EMBL/GenBank/DDBJ whole genome shotgun (WGS) entry which is preliminary data.</text>
</comment>
<gene>
    <name evidence="2" type="ORF">M153_106580003</name>
</gene>
<organism evidence="2 3">
    <name type="scientific">Pseudoloma neurophilia</name>
    <dbReference type="NCBI Taxonomy" id="146866"/>
    <lineage>
        <taxon>Eukaryota</taxon>
        <taxon>Fungi</taxon>
        <taxon>Fungi incertae sedis</taxon>
        <taxon>Microsporidia</taxon>
        <taxon>Pseudoloma</taxon>
    </lineage>
</organism>
<evidence type="ECO:0008006" key="4">
    <source>
        <dbReference type="Google" id="ProtNLM"/>
    </source>
</evidence>
<reference evidence="2 3" key="1">
    <citation type="submission" date="2015-07" db="EMBL/GenBank/DDBJ databases">
        <title>The genome of Pseudoloma neurophilia, a relevant intracellular parasite of the zebrafish.</title>
        <authorList>
            <person name="Ndikumana S."/>
            <person name="Pelin A."/>
            <person name="Sanders J."/>
            <person name="Corradi N."/>
        </authorList>
    </citation>
    <scope>NUCLEOTIDE SEQUENCE [LARGE SCALE GENOMIC DNA]</scope>
    <source>
        <strain evidence="2 3">MK1</strain>
    </source>
</reference>
<dbReference type="SUPFAM" id="SSF52540">
    <property type="entry name" value="P-loop containing nucleoside triphosphate hydrolases"/>
    <property type="match status" value="1"/>
</dbReference>
<dbReference type="EMBL" id="LGUB01001155">
    <property type="protein sequence ID" value="KRH92157.1"/>
    <property type="molecule type" value="Genomic_DNA"/>
</dbReference>
<accession>A0A0R0LRN5</accession>
<keyword evidence="1" id="KW-1133">Transmembrane helix</keyword>
<dbReference type="InterPro" id="IPR027417">
    <property type="entry name" value="P-loop_NTPase"/>
</dbReference>
<feature type="transmembrane region" description="Helical" evidence="1">
    <location>
        <begin position="6"/>
        <end position="27"/>
    </location>
</feature>
<evidence type="ECO:0000313" key="3">
    <source>
        <dbReference type="Proteomes" id="UP000051530"/>
    </source>
</evidence>
<keyword evidence="1" id="KW-0472">Membrane</keyword>
<evidence type="ECO:0000313" key="2">
    <source>
        <dbReference type="EMBL" id="KRH92157.1"/>
    </source>
</evidence>
<protein>
    <recommendedName>
        <fullName evidence="4">Signal recognition particle receptor subunit beta</fullName>
    </recommendedName>
</protein>
<dbReference type="Proteomes" id="UP000051530">
    <property type="component" value="Unassembled WGS sequence"/>
</dbReference>
<sequence length="146" mass="17134">TNSVHPFMLSWFVFFTIFVIFLSIFFFKQKRSTQNKPNILVTGPKNSGKTRLINHFLGVNYKTVPSLVVYTIETQKYKFTEDRTVSDKYDLIISMFTEKIKKIDGEKSVIYCTFDQKCEKHDCDVKIIHLNQDFKGIDSAIDSHFR</sequence>
<dbReference type="AlphaFoldDB" id="A0A0R0LRN5"/>
<keyword evidence="1" id="KW-0812">Transmembrane</keyword>
<evidence type="ECO:0000256" key="1">
    <source>
        <dbReference type="SAM" id="Phobius"/>
    </source>
</evidence>